<organism evidence="3 4">
    <name type="scientific">Thioclava indica</name>
    <dbReference type="NCBI Taxonomy" id="1353528"/>
    <lineage>
        <taxon>Bacteria</taxon>
        <taxon>Pseudomonadati</taxon>
        <taxon>Pseudomonadota</taxon>
        <taxon>Alphaproteobacteria</taxon>
        <taxon>Rhodobacterales</taxon>
        <taxon>Paracoccaceae</taxon>
        <taxon>Thioclava</taxon>
    </lineage>
</organism>
<dbReference type="CDD" id="cd07576">
    <property type="entry name" value="R-amidase_like"/>
    <property type="match status" value="1"/>
</dbReference>
<dbReference type="OrthoDB" id="9811121at2"/>
<evidence type="ECO:0000313" key="4">
    <source>
        <dbReference type="Proteomes" id="UP000027471"/>
    </source>
</evidence>
<dbReference type="PANTHER" id="PTHR23088">
    <property type="entry name" value="NITRILASE-RELATED"/>
    <property type="match status" value="1"/>
</dbReference>
<gene>
    <name evidence="3" type="ORF">DT23_17800</name>
</gene>
<dbReference type="Proteomes" id="UP000027471">
    <property type="component" value="Unassembled WGS sequence"/>
</dbReference>
<dbReference type="InterPro" id="IPR003010">
    <property type="entry name" value="C-N_Hydrolase"/>
</dbReference>
<dbReference type="STRING" id="1353528.DT23_17800"/>
<dbReference type="PANTHER" id="PTHR23088:SF27">
    <property type="entry name" value="DEAMINATED GLUTATHIONE AMIDASE"/>
    <property type="match status" value="1"/>
</dbReference>
<evidence type="ECO:0000256" key="1">
    <source>
        <dbReference type="ARBA" id="ARBA00010613"/>
    </source>
</evidence>
<reference evidence="3 4" key="1">
    <citation type="journal article" date="2015" name="Antonie Van Leeuwenhoek">
        <title>Thioclava indica sp. nov., isolated from surface seawater of the Indian Ocean.</title>
        <authorList>
            <person name="Liu Y."/>
            <person name="Lai Q."/>
            <person name="Du J."/>
            <person name="Xu H."/>
            <person name="Jiang L."/>
            <person name="Shao Z."/>
        </authorList>
    </citation>
    <scope>NUCLEOTIDE SEQUENCE [LARGE SCALE GENOMIC DNA]</scope>
    <source>
        <strain evidence="3 4">DT23-4</strain>
    </source>
</reference>
<dbReference type="AlphaFoldDB" id="A0A074JM04"/>
<dbReference type="PROSITE" id="PS50263">
    <property type="entry name" value="CN_HYDROLASE"/>
    <property type="match status" value="1"/>
</dbReference>
<dbReference type="PROSITE" id="PS01227">
    <property type="entry name" value="UPF0012"/>
    <property type="match status" value="1"/>
</dbReference>
<accession>A0A074JM04</accession>
<dbReference type="EMBL" id="AUNB01000050">
    <property type="protein sequence ID" value="KEO56593.1"/>
    <property type="molecule type" value="Genomic_DNA"/>
</dbReference>
<proteinExistence type="inferred from homology"/>
<sequence>MKIVVCQPCPSNGDLDRVFARIEEVAHLAARAGAALAIFPELILPGYNQPDLLVSQAQSLDGPWFAQLQAIARKSGIALAIGWPERSKDTIFNTATVIGGQGEVLAHYRKIQLFGDMEKSVFAPGTEPPPIFSLCGRRIGLLICYDIEFPQHAAMLAKRGAEIILVPTANPAGFEHVQEALIPARAYENRLTVVYANYCGSEGGLEYGGRSVIVGPDAQAIAAAGLQETILIADIPSHDTYATDTLSNQAEDYRPI</sequence>
<comment type="similarity">
    <text evidence="1">Belongs to the carbon-nitrogen hydrolase superfamily. NIT1/NIT2 family.</text>
</comment>
<dbReference type="InterPro" id="IPR044083">
    <property type="entry name" value="RamA-like"/>
</dbReference>
<dbReference type="Pfam" id="PF00795">
    <property type="entry name" value="CN_hydrolase"/>
    <property type="match status" value="1"/>
</dbReference>
<dbReference type="GO" id="GO:0016787">
    <property type="term" value="F:hydrolase activity"/>
    <property type="evidence" value="ECO:0007669"/>
    <property type="project" value="InterPro"/>
</dbReference>
<keyword evidence="4" id="KW-1185">Reference proteome</keyword>
<dbReference type="InterPro" id="IPR036526">
    <property type="entry name" value="C-N_Hydrolase_sf"/>
</dbReference>
<dbReference type="RefSeq" id="WP_038132138.1">
    <property type="nucleotide sequence ID" value="NZ_AUNB01000050.1"/>
</dbReference>
<name>A0A074JM04_9RHOB</name>
<evidence type="ECO:0000259" key="2">
    <source>
        <dbReference type="PROSITE" id="PS50263"/>
    </source>
</evidence>
<evidence type="ECO:0000313" key="3">
    <source>
        <dbReference type="EMBL" id="KEO56593.1"/>
    </source>
</evidence>
<feature type="domain" description="CN hydrolase" evidence="2">
    <location>
        <begin position="1"/>
        <end position="237"/>
    </location>
</feature>
<dbReference type="SUPFAM" id="SSF56317">
    <property type="entry name" value="Carbon-nitrogen hydrolase"/>
    <property type="match status" value="1"/>
</dbReference>
<protein>
    <recommendedName>
        <fullName evidence="2">CN hydrolase domain-containing protein</fullName>
    </recommendedName>
</protein>
<dbReference type="eggNOG" id="COG0388">
    <property type="taxonomic scope" value="Bacteria"/>
</dbReference>
<dbReference type="InterPro" id="IPR001110">
    <property type="entry name" value="UPF0012_CS"/>
</dbReference>
<comment type="caution">
    <text evidence="3">The sequence shown here is derived from an EMBL/GenBank/DDBJ whole genome shotgun (WGS) entry which is preliminary data.</text>
</comment>
<dbReference type="Gene3D" id="3.60.110.10">
    <property type="entry name" value="Carbon-nitrogen hydrolase"/>
    <property type="match status" value="1"/>
</dbReference>